<dbReference type="InterPro" id="IPR011059">
    <property type="entry name" value="Metal-dep_hydrolase_composite"/>
</dbReference>
<comment type="caution">
    <text evidence="3">The sequence shown here is derived from an EMBL/GenBank/DDBJ whole genome shotgun (WGS) entry which is preliminary data.</text>
</comment>
<accession>A0A327KXQ3</accession>
<dbReference type="Gene3D" id="3.20.20.140">
    <property type="entry name" value="Metal-dependent hydrolases"/>
    <property type="match status" value="1"/>
</dbReference>
<evidence type="ECO:0000256" key="1">
    <source>
        <dbReference type="ARBA" id="ARBA00006745"/>
    </source>
</evidence>
<dbReference type="InterPro" id="IPR006680">
    <property type="entry name" value="Amidohydro-rel"/>
</dbReference>
<evidence type="ECO:0000313" key="3">
    <source>
        <dbReference type="EMBL" id="RAI42503.1"/>
    </source>
</evidence>
<dbReference type="PANTHER" id="PTHR43794">
    <property type="entry name" value="AMINOHYDROLASE SSNA-RELATED"/>
    <property type="match status" value="1"/>
</dbReference>
<gene>
    <name evidence="3" type="ORF">CH341_19185</name>
</gene>
<dbReference type="AlphaFoldDB" id="A0A327KXQ3"/>
<evidence type="ECO:0000259" key="2">
    <source>
        <dbReference type="Pfam" id="PF01979"/>
    </source>
</evidence>
<reference evidence="3 4" key="1">
    <citation type="submission" date="2017-07" db="EMBL/GenBank/DDBJ databases">
        <title>Draft Genome Sequences of Select Purple Nonsulfur Bacteria.</title>
        <authorList>
            <person name="Lasarre B."/>
            <person name="Mckinlay J.B."/>
        </authorList>
    </citation>
    <scope>NUCLEOTIDE SEQUENCE [LARGE SCALE GENOMIC DNA]</scope>
    <source>
        <strain evidence="3 4">DSM 5909</strain>
    </source>
</reference>
<dbReference type="OrthoDB" id="9796020at2"/>
<keyword evidence="4" id="KW-1185">Reference proteome</keyword>
<sequence>MRTKITGSWVVGHRDSHHTLIRDGEVVYEDGVILHVGGPFPGDVDEVIDATGKLVAPGFIDTHVHSGHRASHRLITDTGRPMYYGQPFLEISVPKEGKVVKGDPRYLKHGDAGSEAAFQLNARFTVAELIRNGVTTFVEYGSQLRVQDALLAEVTRLGARAYLAPGYDCGRWVGDSEGRLKRVRNDQLGLDGLATALEWIDRNDGAADGRVRGILVPREVETCSVEVLRKTVQEADARKLPMATHAAYSVIEFYEVVKEHMKTPIELLDSIGMLRPTLNIGHGNFVSDNPNLNYSVAQDLALMGRAGASISHCPINIVRRARVLDSWQKYQAAGINIALGSDTYPRDMIMNMRTASYLGKITSHTYFAATAGEVFEAATLGGARSLGRDDLGRLAPGARADIVVIDLTGRNTLRYGPVRDPVKSVVECGVGDDVDTVVIDGAVVMRGGVIPGVDFAALRDEAQAAGEQVWATLQEWDPLGRTHEDACPWCYPTAT</sequence>
<dbReference type="PANTHER" id="PTHR43794:SF5">
    <property type="entry name" value="CHLOROHYDROLASE FAMILY PROTEIN"/>
    <property type="match status" value="1"/>
</dbReference>
<dbReference type="Gene3D" id="2.30.40.10">
    <property type="entry name" value="Urease, subunit C, domain 1"/>
    <property type="match status" value="1"/>
</dbReference>
<dbReference type="SUPFAM" id="SSF51338">
    <property type="entry name" value="Composite domain of metallo-dependent hydrolases"/>
    <property type="match status" value="2"/>
</dbReference>
<dbReference type="NCBIfam" id="NF004801">
    <property type="entry name" value="PRK06151.1"/>
    <property type="match status" value="1"/>
</dbReference>
<name>A0A327KXQ3_9BRAD</name>
<dbReference type="SUPFAM" id="SSF51556">
    <property type="entry name" value="Metallo-dependent hydrolases"/>
    <property type="match status" value="1"/>
</dbReference>
<dbReference type="GO" id="GO:0016810">
    <property type="term" value="F:hydrolase activity, acting on carbon-nitrogen (but not peptide) bonds"/>
    <property type="evidence" value="ECO:0007669"/>
    <property type="project" value="InterPro"/>
</dbReference>
<evidence type="ECO:0000313" key="4">
    <source>
        <dbReference type="Proteomes" id="UP000249130"/>
    </source>
</evidence>
<protein>
    <submittedName>
        <fullName evidence="3">Ethylammeline chlorohydrolase</fullName>
    </submittedName>
</protein>
<dbReference type="InterPro" id="IPR032466">
    <property type="entry name" value="Metal_Hydrolase"/>
</dbReference>
<comment type="similarity">
    <text evidence="1">Belongs to the metallo-dependent hydrolases superfamily. ATZ/TRZ family.</text>
</comment>
<keyword evidence="3" id="KW-0378">Hydrolase</keyword>
<dbReference type="Pfam" id="PF01979">
    <property type="entry name" value="Amidohydro_1"/>
    <property type="match status" value="1"/>
</dbReference>
<dbReference type="RefSeq" id="WP_111420614.1">
    <property type="nucleotide sequence ID" value="NZ_NPEX01000148.1"/>
</dbReference>
<dbReference type="Proteomes" id="UP000249130">
    <property type="component" value="Unassembled WGS sequence"/>
</dbReference>
<feature type="domain" description="Amidohydrolase-related" evidence="2">
    <location>
        <begin position="55"/>
        <end position="444"/>
    </location>
</feature>
<dbReference type="InterPro" id="IPR050287">
    <property type="entry name" value="MTA/SAH_deaminase"/>
</dbReference>
<organism evidence="3 4">
    <name type="scientific">Rhodoplanes roseus</name>
    <dbReference type="NCBI Taxonomy" id="29409"/>
    <lineage>
        <taxon>Bacteria</taxon>
        <taxon>Pseudomonadati</taxon>
        <taxon>Pseudomonadota</taxon>
        <taxon>Alphaproteobacteria</taxon>
        <taxon>Hyphomicrobiales</taxon>
        <taxon>Nitrobacteraceae</taxon>
        <taxon>Rhodoplanes</taxon>
    </lineage>
</organism>
<dbReference type="EMBL" id="NPEX01000148">
    <property type="protein sequence ID" value="RAI42503.1"/>
    <property type="molecule type" value="Genomic_DNA"/>
</dbReference>
<proteinExistence type="inferred from homology"/>